<dbReference type="RefSeq" id="WP_187290943.1">
    <property type="nucleotide sequence ID" value="NZ_CP123505.1"/>
</dbReference>
<name>A0AA95GU02_9GAMM</name>
<proteinExistence type="predicted"/>
<sequence length="58" mass="6789">MKRIKYADYENDIVRLRNEGVSYANIALWLAENKKEMASVNGVRNFLLKLEIKEKSSK</sequence>
<gene>
    <name evidence="1" type="ORF">QE210_17850</name>
</gene>
<evidence type="ECO:0000313" key="2">
    <source>
        <dbReference type="Proteomes" id="UP001177595"/>
    </source>
</evidence>
<geneLocation type="plasmid" evidence="1 2">
    <name>paPv1</name>
</geneLocation>
<protein>
    <submittedName>
        <fullName evidence="1">Uncharacterized protein</fullName>
    </submittedName>
</protein>
<dbReference type="EMBL" id="CP123505">
    <property type="protein sequence ID" value="WGM03271.1"/>
    <property type="molecule type" value="Genomic_DNA"/>
</dbReference>
<evidence type="ECO:0000313" key="1">
    <source>
        <dbReference type="EMBL" id="WGM03271.1"/>
    </source>
</evidence>
<reference evidence="1" key="1">
    <citation type="submission" date="2023-04" db="EMBL/GenBank/DDBJ databases">
        <title>Genome dynamics across the evolutionary transition to endosymbiosis.</title>
        <authorList>
            <person name="Siozios S."/>
            <person name="Nadal-Jimenez P."/>
            <person name="Azagi T."/>
            <person name="Sprong H."/>
            <person name="Frost C.L."/>
            <person name="Parratt S.R."/>
            <person name="Taylor G."/>
            <person name="Brettell L."/>
            <person name="Lew K.C."/>
            <person name="Croft L."/>
            <person name="King K.C."/>
            <person name="Brockhurst M.A."/>
            <person name="Hypsa V."/>
            <person name="Novakova E."/>
            <person name="Darby A.C."/>
            <person name="Hurst G.D.D."/>
        </authorList>
    </citation>
    <scope>NUCLEOTIDE SEQUENCE</scope>
    <source>
        <strain evidence="1">APv</strain>
        <plasmid evidence="1">paPv1</plasmid>
    </source>
</reference>
<dbReference type="Proteomes" id="UP001177595">
    <property type="component" value="Plasmid paPv1"/>
</dbReference>
<keyword evidence="1" id="KW-0614">Plasmid</keyword>
<organism evidence="1 2">
    <name type="scientific">Arsenophonus nasoniae</name>
    <name type="common">son-killer infecting Nasonia vitripennis</name>
    <dbReference type="NCBI Taxonomy" id="638"/>
    <lineage>
        <taxon>Bacteria</taxon>
        <taxon>Pseudomonadati</taxon>
        <taxon>Pseudomonadota</taxon>
        <taxon>Gammaproteobacteria</taxon>
        <taxon>Enterobacterales</taxon>
        <taxon>Morganellaceae</taxon>
        <taxon>Arsenophonus</taxon>
    </lineage>
</organism>
<accession>A0AA95GU02</accession>
<dbReference type="AlphaFoldDB" id="A0AA95GU02"/>